<dbReference type="Proteomes" id="UP000596660">
    <property type="component" value="Unplaced"/>
</dbReference>
<accession>A0A803KV82</accession>
<dbReference type="Gramene" id="AUR62002940-RA">
    <property type="protein sequence ID" value="AUR62002940-RA:cds"/>
    <property type="gene ID" value="AUR62002940"/>
</dbReference>
<reference evidence="2" key="2">
    <citation type="submission" date="2021-03" db="UniProtKB">
        <authorList>
            <consortium name="EnsemblPlants"/>
        </authorList>
    </citation>
    <scope>IDENTIFICATION</scope>
</reference>
<evidence type="ECO:0000313" key="3">
    <source>
        <dbReference type="Proteomes" id="UP000596660"/>
    </source>
</evidence>
<keyword evidence="3" id="KW-1185">Reference proteome</keyword>
<evidence type="ECO:0000259" key="1">
    <source>
        <dbReference type="Pfam" id="PF26138"/>
    </source>
</evidence>
<dbReference type="Pfam" id="PF26138">
    <property type="entry name" value="DUF8040"/>
    <property type="match status" value="1"/>
</dbReference>
<reference evidence="2" key="1">
    <citation type="journal article" date="2017" name="Nature">
        <title>The genome of Chenopodium quinoa.</title>
        <authorList>
            <person name="Jarvis D.E."/>
            <person name="Ho Y.S."/>
            <person name="Lightfoot D.J."/>
            <person name="Schmoeckel S.M."/>
            <person name="Li B."/>
            <person name="Borm T.J.A."/>
            <person name="Ohyanagi H."/>
            <person name="Mineta K."/>
            <person name="Michell C.T."/>
            <person name="Saber N."/>
            <person name="Kharbatia N.M."/>
            <person name="Rupper R.R."/>
            <person name="Sharp A.R."/>
            <person name="Dally N."/>
            <person name="Boughton B.A."/>
            <person name="Woo Y.H."/>
            <person name="Gao G."/>
            <person name="Schijlen E.G.W.M."/>
            <person name="Guo X."/>
            <person name="Momin A.A."/>
            <person name="Negrao S."/>
            <person name="Al-Babili S."/>
            <person name="Gehring C."/>
            <person name="Roessner U."/>
            <person name="Jung C."/>
            <person name="Murphy K."/>
            <person name="Arold S.T."/>
            <person name="Gojobori T."/>
            <person name="van der Linden C.G."/>
            <person name="van Loo E.N."/>
            <person name="Jellen E.N."/>
            <person name="Maughan P.J."/>
            <person name="Tester M."/>
        </authorList>
    </citation>
    <scope>NUCLEOTIDE SEQUENCE [LARGE SCALE GENOMIC DNA]</scope>
    <source>
        <strain evidence="2">cv. PI 614886</strain>
    </source>
</reference>
<name>A0A803KV82_CHEQI</name>
<protein>
    <recommendedName>
        <fullName evidence="1">DUF8040 domain-containing protein</fullName>
    </recommendedName>
</protein>
<dbReference type="InterPro" id="IPR045249">
    <property type="entry name" value="HARBI1-like"/>
</dbReference>
<dbReference type="InterPro" id="IPR058353">
    <property type="entry name" value="DUF8040"/>
</dbReference>
<dbReference type="EnsemblPlants" id="AUR62002940-RA">
    <property type="protein sequence ID" value="AUR62002940-RA:cds"/>
    <property type="gene ID" value="AUR62002940"/>
</dbReference>
<dbReference type="PANTHER" id="PTHR22930:SF280">
    <property type="entry name" value="OS11G0202600 PROTEIN"/>
    <property type="match status" value="1"/>
</dbReference>
<evidence type="ECO:0000313" key="2">
    <source>
        <dbReference type="EnsemblPlants" id="AUR62002940-RA:cds"/>
    </source>
</evidence>
<proteinExistence type="predicted"/>
<organism evidence="2 3">
    <name type="scientific">Chenopodium quinoa</name>
    <name type="common">Quinoa</name>
    <dbReference type="NCBI Taxonomy" id="63459"/>
    <lineage>
        <taxon>Eukaryota</taxon>
        <taxon>Viridiplantae</taxon>
        <taxon>Streptophyta</taxon>
        <taxon>Embryophyta</taxon>
        <taxon>Tracheophyta</taxon>
        <taxon>Spermatophyta</taxon>
        <taxon>Magnoliopsida</taxon>
        <taxon>eudicotyledons</taxon>
        <taxon>Gunneridae</taxon>
        <taxon>Pentapetalae</taxon>
        <taxon>Caryophyllales</taxon>
        <taxon>Chenopodiaceae</taxon>
        <taxon>Chenopodioideae</taxon>
        <taxon>Atripliceae</taxon>
        <taxon>Chenopodium</taxon>
    </lineage>
</organism>
<dbReference type="PANTHER" id="PTHR22930">
    <property type="match status" value="1"/>
</dbReference>
<feature type="domain" description="DUF8040" evidence="1">
    <location>
        <begin position="34"/>
        <end position="87"/>
    </location>
</feature>
<dbReference type="AlphaFoldDB" id="A0A803KV82"/>
<sequence>MIIALQELRDSLEDNPDSTTIPPIRQPRRELGESGAQYIHRLLTETPTECQIQLRLDRHMFVQLVNLMIERDLLHDAKYVKVAEQVDHIVTYPEVANNTKYWPYFKDAIGALDGTLIDAIVSDTNGVPFRDRHGRKSWNVLACCSFDRIYTFINVGWEESVHDTTVWKDSLGDPKFNFPHPTPGKL</sequence>